<reference evidence="2" key="1">
    <citation type="submission" date="2022-01" db="EMBL/GenBank/DDBJ databases">
        <title>Whole genome-based taxonomy of the Shewanellaceae.</title>
        <authorList>
            <person name="Martin-Rodriguez A.J."/>
        </authorList>
    </citation>
    <scope>NUCLEOTIDE SEQUENCE</scope>
    <source>
        <strain evidence="2">KCTC 23973</strain>
    </source>
</reference>
<dbReference type="InterPro" id="IPR049848">
    <property type="entry name" value="TapY2-like"/>
</dbReference>
<dbReference type="RefSeq" id="WP_248950070.1">
    <property type="nucleotide sequence ID" value="NZ_JAKILB010000005.1"/>
</dbReference>
<dbReference type="NCBIfam" id="NF038109">
    <property type="entry name" value="tapY2_fam"/>
    <property type="match status" value="1"/>
</dbReference>
<accession>A0A9X2CHW3</accession>
<gene>
    <name evidence="2" type="ORF">L2740_10290</name>
</gene>
<name>A0A9X2CHW3_9GAMM</name>
<proteinExistence type="predicted"/>
<feature type="chain" id="PRO_5040862821" evidence="1">
    <location>
        <begin position="19"/>
        <end position="98"/>
    </location>
</feature>
<sequence>MMRYIPVMLMLVTTAAFAESIEKQEYKCHVITSVGEQVTLYRWPVEKMNYYMQRLPMKKVPKSGPGRRPLIKEVVECVESEAPFSTAVAQKLDANLAR</sequence>
<dbReference type="Proteomes" id="UP001139293">
    <property type="component" value="Unassembled WGS sequence"/>
</dbReference>
<dbReference type="EMBL" id="JAKILB010000005">
    <property type="protein sequence ID" value="MCL1138935.1"/>
    <property type="molecule type" value="Genomic_DNA"/>
</dbReference>
<evidence type="ECO:0000313" key="2">
    <source>
        <dbReference type="EMBL" id="MCL1138935.1"/>
    </source>
</evidence>
<dbReference type="AlphaFoldDB" id="A0A9X2CHW3"/>
<organism evidence="2 3">
    <name type="scientific">Shewanella pneumatophori</name>
    <dbReference type="NCBI Taxonomy" id="314092"/>
    <lineage>
        <taxon>Bacteria</taxon>
        <taxon>Pseudomonadati</taxon>
        <taxon>Pseudomonadota</taxon>
        <taxon>Gammaproteobacteria</taxon>
        <taxon>Alteromonadales</taxon>
        <taxon>Shewanellaceae</taxon>
        <taxon>Shewanella</taxon>
    </lineage>
</organism>
<keyword evidence="1" id="KW-0732">Signal</keyword>
<protein>
    <submittedName>
        <fullName evidence="2">TapY2 family type IVa secretion system protein</fullName>
    </submittedName>
</protein>
<feature type="signal peptide" evidence="1">
    <location>
        <begin position="1"/>
        <end position="18"/>
    </location>
</feature>
<evidence type="ECO:0000256" key="1">
    <source>
        <dbReference type="SAM" id="SignalP"/>
    </source>
</evidence>
<keyword evidence="3" id="KW-1185">Reference proteome</keyword>
<evidence type="ECO:0000313" key="3">
    <source>
        <dbReference type="Proteomes" id="UP001139293"/>
    </source>
</evidence>
<comment type="caution">
    <text evidence="2">The sequence shown here is derived from an EMBL/GenBank/DDBJ whole genome shotgun (WGS) entry which is preliminary data.</text>
</comment>